<dbReference type="InterPro" id="IPR036640">
    <property type="entry name" value="ABC1_TM_sf"/>
</dbReference>
<evidence type="ECO:0000256" key="1">
    <source>
        <dbReference type="ARBA" id="ARBA00004141"/>
    </source>
</evidence>
<gene>
    <name evidence="6" type="ORF">R1sor_012078</name>
</gene>
<evidence type="ECO:0000259" key="5">
    <source>
        <dbReference type="PROSITE" id="PS50929"/>
    </source>
</evidence>
<dbReference type="GO" id="GO:0016020">
    <property type="term" value="C:membrane"/>
    <property type="evidence" value="ECO:0007669"/>
    <property type="project" value="UniProtKB-SubCell"/>
</dbReference>
<keyword evidence="7" id="KW-1185">Reference proteome</keyword>
<evidence type="ECO:0000256" key="2">
    <source>
        <dbReference type="ARBA" id="ARBA00022692"/>
    </source>
</evidence>
<evidence type="ECO:0000256" key="4">
    <source>
        <dbReference type="ARBA" id="ARBA00023136"/>
    </source>
</evidence>
<sequence length="153" mass="16083">MSTYGLVLWYGSHLVANGEATAGEIMQAVLSVVMGGSALGQVVPFLTGILAGLGAGYSLHSYDTLVGYRGIQLSGGQKQRVAIARVVLKSTLILLLDEATSALDAESEHMVQEALDRISTRQITVVIAHCLSTIKNANLIAVVQNGMIVETSI</sequence>
<keyword evidence="2" id="KW-0812">Transmembrane</keyword>
<name>A0ABD3I5H0_9MARC</name>
<accession>A0ABD3I5H0</accession>
<comment type="caution">
    <text evidence="6">The sequence shown here is derived from an EMBL/GenBank/DDBJ whole genome shotgun (WGS) entry which is preliminary data.</text>
</comment>
<dbReference type="InterPro" id="IPR027417">
    <property type="entry name" value="P-loop_NTPase"/>
</dbReference>
<evidence type="ECO:0000313" key="7">
    <source>
        <dbReference type="Proteomes" id="UP001633002"/>
    </source>
</evidence>
<keyword evidence="4" id="KW-0472">Membrane</keyword>
<dbReference type="EMBL" id="JBJQOH010000002">
    <property type="protein sequence ID" value="KAL3698002.1"/>
    <property type="molecule type" value="Genomic_DNA"/>
</dbReference>
<reference evidence="6 7" key="1">
    <citation type="submission" date="2024-09" db="EMBL/GenBank/DDBJ databases">
        <title>Chromosome-scale assembly of Riccia sorocarpa.</title>
        <authorList>
            <person name="Paukszto L."/>
        </authorList>
    </citation>
    <scope>NUCLEOTIDE SEQUENCE [LARGE SCALE GENOMIC DNA]</scope>
    <source>
        <strain evidence="6">LP-2024</strain>
        <tissue evidence="6">Aerial parts of the thallus</tissue>
    </source>
</reference>
<dbReference type="InterPro" id="IPR003439">
    <property type="entry name" value="ABC_transporter-like_ATP-bd"/>
</dbReference>
<dbReference type="PANTHER" id="PTHR43394">
    <property type="entry name" value="ATP-DEPENDENT PERMEASE MDL1, MITOCHONDRIAL"/>
    <property type="match status" value="1"/>
</dbReference>
<evidence type="ECO:0000313" key="6">
    <source>
        <dbReference type="EMBL" id="KAL3698002.1"/>
    </source>
</evidence>
<dbReference type="PROSITE" id="PS50929">
    <property type="entry name" value="ABC_TM1F"/>
    <property type="match status" value="1"/>
</dbReference>
<evidence type="ECO:0000256" key="3">
    <source>
        <dbReference type="ARBA" id="ARBA00022989"/>
    </source>
</evidence>
<dbReference type="Gene3D" id="1.20.1560.10">
    <property type="entry name" value="ABC transporter type 1, transmembrane domain"/>
    <property type="match status" value="1"/>
</dbReference>
<dbReference type="AlphaFoldDB" id="A0ABD3I5H0"/>
<dbReference type="PANTHER" id="PTHR43394:SF1">
    <property type="entry name" value="ATP-BINDING CASSETTE SUB-FAMILY B MEMBER 10, MITOCHONDRIAL"/>
    <property type="match status" value="1"/>
</dbReference>
<dbReference type="SUPFAM" id="SSF90123">
    <property type="entry name" value="ABC transporter transmembrane region"/>
    <property type="match status" value="1"/>
</dbReference>
<dbReference type="Pfam" id="PF00005">
    <property type="entry name" value="ABC_tran"/>
    <property type="match status" value="1"/>
</dbReference>
<dbReference type="InterPro" id="IPR039421">
    <property type="entry name" value="Type_1_exporter"/>
</dbReference>
<keyword evidence="3" id="KW-1133">Transmembrane helix</keyword>
<dbReference type="SUPFAM" id="SSF52540">
    <property type="entry name" value="P-loop containing nucleoside triphosphate hydrolases"/>
    <property type="match status" value="1"/>
</dbReference>
<organism evidence="6 7">
    <name type="scientific">Riccia sorocarpa</name>
    <dbReference type="NCBI Taxonomy" id="122646"/>
    <lineage>
        <taxon>Eukaryota</taxon>
        <taxon>Viridiplantae</taxon>
        <taxon>Streptophyta</taxon>
        <taxon>Embryophyta</taxon>
        <taxon>Marchantiophyta</taxon>
        <taxon>Marchantiopsida</taxon>
        <taxon>Marchantiidae</taxon>
        <taxon>Marchantiales</taxon>
        <taxon>Ricciaceae</taxon>
        <taxon>Riccia</taxon>
    </lineage>
</organism>
<dbReference type="Gene3D" id="3.40.50.300">
    <property type="entry name" value="P-loop containing nucleotide triphosphate hydrolases"/>
    <property type="match status" value="1"/>
</dbReference>
<dbReference type="InterPro" id="IPR011527">
    <property type="entry name" value="ABC1_TM_dom"/>
</dbReference>
<proteinExistence type="predicted"/>
<dbReference type="Proteomes" id="UP001633002">
    <property type="component" value="Unassembled WGS sequence"/>
</dbReference>
<comment type="subcellular location">
    <subcellularLocation>
        <location evidence="1">Membrane</location>
        <topology evidence="1">Multi-pass membrane protein</topology>
    </subcellularLocation>
</comment>
<protein>
    <recommendedName>
        <fullName evidence="5">ABC transmembrane type-1 domain-containing protein</fullName>
    </recommendedName>
</protein>
<feature type="domain" description="ABC transmembrane type-1" evidence="5">
    <location>
        <begin position="1"/>
        <end position="51"/>
    </location>
</feature>